<accession>A0A5B0E739</accession>
<dbReference type="EMBL" id="VOBL01000023">
    <property type="protein sequence ID" value="KAA0973600.1"/>
    <property type="molecule type" value="Genomic_DNA"/>
</dbReference>
<dbReference type="PANTHER" id="PTHR12110:SF47">
    <property type="match status" value="1"/>
</dbReference>
<dbReference type="Pfam" id="PF01261">
    <property type="entry name" value="AP_endonuc_2"/>
    <property type="match status" value="1"/>
</dbReference>
<name>A0A5B0E739_9MICC</name>
<gene>
    <name evidence="3" type="ORF">FQ154_17395</name>
</gene>
<proteinExistence type="predicted"/>
<dbReference type="Proteomes" id="UP000323856">
    <property type="component" value="Unassembled WGS sequence"/>
</dbReference>
<keyword evidence="1" id="KW-0119">Carbohydrate metabolism</keyword>
<evidence type="ECO:0000259" key="2">
    <source>
        <dbReference type="Pfam" id="PF01261"/>
    </source>
</evidence>
<feature type="domain" description="Xylose isomerase-like TIM barrel" evidence="2">
    <location>
        <begin position="31"/>
        <end position="263"/>
    </location>
</feature>
<protein>
    <submittedName>
        <fullName evidence="3">Sugar phosphate isomerase/epimerase</fullName>
    </submittedName>
</protein>
<dbReference type="Gene3D" id="3.20.20.150">
    <property type="entry name" value="Divalent-metal-dependent TIM barrel enzymes"/>
    <property type="match status" value="1"/>
</dbReference>
<dbReference type="AlphaFoldDB" id="A0A5B0E739"/>
<reference evidence="3 4" key="1">
    <citation type="submission" date="2019-07" db="EMBL/GenBank/DDBJ databases">
        <title>Analysis of the biochemical properties, biological activity and biotechnological potential of siderophores and biosurfactants produced by Antarctic psychrotolerant bacteria.</title>
        <authorList>
            <person name="Styczynski M."/>
            <person name="Krucon T."/>
            <person name="Decewicz P."/>
            <person name="Dziewit L."/>
        </authorList>
    </citation>
    <scope>NUCLEOTIDE SEQUENCE [LARGE SCALE GENOMIC DNA]</scope>
    <source>
        <strain evidence="3 4">ANT_H27</strain>
    </source>
</reference>
<dbReference type="SUPFAM" id="SSF51658">
    <property type="entry name" value="Xylose isomerase-like"/>
    <property type="match status" value="1"/>
</dbReference>
<evidence type="ECO:0000256" key="1">
    <source>
        <dbReference type="ARBA" id="ARBA00023277"/>
    </source>
</evidence>
<comment type="caution">
    <text evidence="3">The sequence shown here is derived from an EMBL/GenBank/DDBJ whole genome shotgun (WGS) entry which is preliminary data.</text>
</comment>
<sequence length="279" mass="30647">MVESSKGGNAPIPVALSSASVYPLNVHDAFAVSHDLGYDGVEVLVTGNQVSQDALALNRLAERYEQPVMAIHAPTLLLTQQVWGTAWNKIESAASMAVQVGCDVVVAHPPFRWQGTYATEFATGIRRIMEEYGIKIAVENMYPWRARGREAKMYLPHWNPVPEPYEFVTWDFSHSAIADMDSAVAMRDLGTRLTHVHLCDGLNNGKDEHLVPGRGTQPVIESIEYLRDSAWDGVVAVEVSTRKAKGAGEREAWLGETLEFARRHLAPVSKGAESGSHSI</sequence>
<dbReference type="InterPro" id="IPR013022">
    <property type="entry name" value="Xyl_isomerase-like_TIM-brl"/>
</dbReference>
<keyword evidence="3" id="KW-0413">Isomerase</keyword>
<dbReference type="GO" id="GO:0016853">
    <property type="term" value="F:isomerase activity"/>
    <property type="evidence" value="ECO:0007669"/>
    <property type="project" value="UniProtKB-KW"/>
</dbReference>
<dbReference type="InterPro" id="IPR036237">
    <property type="entry name" value="Xyl_isomerase-like_sf"/>
</dbReference>
<evidence type="ECO:0000313" key="3">
    <source>
        <dbReference type="EMBL" id="KAA0973600.1"/>
    </source>
</evidence>
<dbReference type="RefSeq" id="WP_149620678.1">
    <property type="nucleotide sequence ID" value="NZ_VOBL01000023.1"/>
</dbReference>
<dbReference type="InterPro" id="IPR050312">
    <property type="entry name" value="IolE/XylAMocC-like"/>
</dbReference>
<evidence type="ECO:0000313" key="4">
    <source>
        <dbReference type="Proteomes" id="UP000323856"/>
    </source>
</evidence>
<organism evidence="3 4">
    <name type="scientific">Paeniglutamicibacter gangotriensis</name>
    <dbReference type="NCBI Taxonomy" id="254787"/>
    <lineage>
        <taxon>Bacteria</taxon>
        <taxon>Bacillati</taxon>
        <taxon>Actinomycetota</taxon>
        <taxon>Actinomycetes</taxon>
        <taxon>Micrococcales</taxon>
        <taxon>Micrococcaceae</taxon>
        <taxon>Paeniglutamicibacter</taxon>
    </lineage>
</organism>
<dbReference type="OrthoDB" id="3248123at2"/>
<dbReference type="PANTHER" id="PTHR12110">
    <property type="entry name" value="HYDROXYPYRUVATE ISOMERASE"/>
    <property type="match status" value="1"/>
</dbReference>